<dbReference type="InterPro" id="IPR033396">
    <property type="entry name" value="DUF5107"/>
</dbReference>
<dbReference type="Gene3D" id="1.25.40.10">
    <property type="entry name" value="Tetratricopeptide repeat domain"/>
    <property type="match status" value="1"/>
</dbReference>
<protein>
    <submittedName>
        <fullName evidence="2">DUF5107 domain-containing protein</fullName>
    </submittedName>
</protein>
<evidence type="ECO:0000259" key="1">
    <source>
        <dbReference type="Pfam" id="PF17128"/>
    </source>
</evidence>
<sequence length="655" mass="72600">MSELRITEVTMPTADLGPDNPLPPLFSSLDTHDVADPGDADPEMRRNIAYGRVRHVLPYLIQDGYSRELTPQPHRAAVLENEYLRATFLLNSGGRLWSLVHKPTGQDLVYANTVFQPANLALRDAWVAGGVEWNFGTIGHSTTTSSPVHAVEARHPDGTVVLRMYEFERIRRAVFQIDAWLPEDSEVLFVHVKIVNPNSEDIPVYWWSNIAVPQRPDTRVLAPADAAWQFSYDRSIRRVPIPQHDGVDRTYPSRADAAADYFFDLNLNRRPWIAALNGDGAGLAQASTRQLRGRKLFVWGQHRGGRRWQEWLSPSGASYLEIQAGLARTQLEHLPLPAGTTWSWLEAYGRVTADPVAVHGDDWDAARAAAEDAVDLLVSADRMAAEAKSARDWADGAPNAVLHIGTGWGALERHLRSCTGGSPIELLATPFLDSSLGTEQESWLALLYQGRLPASDTAPVSYQTDPAWGPLLKESGGWLADLHLGVLKAANGKLDKASLVWTQSVLMRPTSWAWRNIGMLAVHDAEWKLAATCYRHAYTLSPRSLPLLHELVEVLLKAGQARAALGYIDAWCAKNESDGRLQLLEARAALEDGLLDRCRALLEDGIEVPNLREGDTSLSDLWNDCQRALTMSSQADGEALPVPERYDFVMKPDIR</sequence>
<name>A0ABT6HZ83_9ACTN</name>
<gene>
    <name evidence="2" type="ORF">QCN29_35900</name>
</gene>
<comment type="caution">
    <text evidence="2">The sequence shown here is derived from an EMBL/GenBank/DDBJ whole genome shotgun (WGS) entry which is preliminary data.</text>
</comment>
<dbReference type="SUPFAM" id="SSF48452">
    <property type="entry name" value="TPR-like"/>
    <property type="match status" value="1"/>
</dbReference>
<reference evidence="2 3" key="1">
    <citation type="submission" date="2023-04" db="EMBL/GenBank/DDBJ databases">
        <title>Streptomyces chengmaiensis sp. nov. isolated from the stem of mangrove plant in Hainan.</title>
        <authorList>
            <person name="Huang X."/>
            <person name="Zhou S."/>
            <person name="Chu X."/>
            <person name="Xie Y."/>
            <person name="Lin Y."/>
        </authorList>
    </citation>
    <scope>NUCLEOTIDE SEQUENCE [LARGE SCALE GENOMIC DNA]</scope>
    <source>
        <strain evidence="2 3">HNM0663</strain>
    </source>
</reference>
<accession>A0ABT6HZ83</accession>
<dbReference type="RefSeq" id="WP_279933442.1">
    <property type="nucleotide sequence ID" value="NZ_JARWBG010000100.1"/>
</dbReference>
<organism evidence="2 3">
    <name type="scientific">Streptomyces chengmaiensis</name>
    <dbReference type="NCBI Taxonomy" id="3040919"/>
    <lineage>
        <taxon>Bacteria</taxon>
        <taxon>Bacillati</taxon>
        <taxon>Actinomycetota</taxon>
        <taxon>Actinomycetes</taxon>
        <taxon>Kitasatosporales</taxon>
        <taxon>Streptomycetaceae</taxon>
        <taxon>Streptomyces</taxon>
    </lineage>
</organism>
<dbReference type="EMBL" id="JARWBG010000100">
    <property type="protein sequence ID" value="MDH2394033.1"/>
    <property type="molecule type" value="Genomic_DNA"/>
</dbReference>
<dbReference type="Pfam" id="PF17128">
    <property type="entry name" value="DUF5107"/>
    <property type="match status" value="1"/>
</dbReference>
<evidence type="ECO:0000313" key="2">
    <source>
        <dbReference type="EMBL" id="MDH2394033.1"/>
    </source>
</evidence>
<evidence type="ECO:0000313" key="3">
    <source>
        <dbReference type="Proteomes" id="UP001223144"/>
    </source>
</evidence>
<keyword evidence="3" id="KW-1185">Reference proteome</keyword>
<proteinExistence type="predicted"/>
<feature type="domain" description="DUF5107" evidence="1">
    <location>
        <begin position="54"/>
        <end position="331"/>
    </location>
</feature>
<dbReference type="InterPro" id="IPR011990">
    <property type="entry name" value="TPR-like_helical_dom_sf"/>
</dbReference>
<dbReference type="Proteomes" id="UP001223144">
    <property type="component" value="Unassembled WGS sequence"/>
</dbReference>